<protein>
    <submittedName>
        <fullName evidence="1">Uncharacterized protein</fullName>
    </submittedName>
</protein>
<name>A0A6J5AQW5_9BURK</name>
<dbReference type="Proteomes" id="UP000494255">
    <property type="component" value="Unassembled WGS sequence"/>
</dbReference>
<dbReference type="AlphaFoldDB" id="A0A6J5AQW5"/>
<keyword evidence="2" id="KW-1185">Reference proteome</keyword>
<evidence type="ECO:0000313" key="2">
    <source>
        <dbReference type="Proteomes" id="UP000494255"/>
    </source>
</evidence>
<proteinExistence type="predicted"/>
<evidence type="ECO:0000313" key="1">
    <source>
        <dbReference type="EMBL" id="CAB3671410.1"/>
    </source>
</evidence>
<accession>A0A6J5AQW5</accession>
<gene>
    <name evidence="1" type="ORF">LMG24238_02118</name>
</gene>
<sequence>MMREKFWDVNRKRLNRMRFIWGLNEDPAIAAGEGPAIRGISPHRLAGPDYVTITASSRTKSRTTEPESGVLSMSSFASISLARSAMP</sequence>
<organism evidence="1 2">
    <name type="scientific">Paraburkholderia sediminicola</name>
    <dbReference type="NCBI Taxonomy" id="458836"/>
    <lineage>
        <taxon>Bacteria</taxon>
        <taxon>Pseudomonadati</taxon>
        <taxon>Pseudomonadota</taxon>
        <taxon>Betaproteobacteria</taxon>
        <taxon>Burkholderiales</taxon>
        <taxon>Burkholderiaceae</taxon>
        <taxon>Paraburkholderia</taxon>
    </lineage>
</organism>
<reference evidence="1 2" key="1">
    <citation type="submission" date="2020-04" db="EMBL/GenBank/DDBJ databases">
        <authorList>
            <person name="De Canck E."/>
        </authorList>
    </citation>
    <scope>NUCLEOTIDE SEQUENCE [LARGE SCALE GENOMIC DNA]</scope>
    <source>
        <strain evidence="1 2">LMG 24238</strain>
    </source>
</reference>
<dbReference type="EMBL" id="CADIKC010000002">
    <property type="protein sequence ID" value="CAB3671410.1"/>
    <property type="molecule type" value="Genomic_DNA"/>
</dbReference>